<dbReference type="EMBL" id="QGDT01000004">
    <property type="protein sequence ID" value="PWJ58568.1"/>
    <property type="molecule type" value="Genomic_DNA"/>
</dbReference>
<reference evidence="2 3" key="1">
    <citation type="submission" date="2018-03" db="EMBL/GenBank/DDBJ databases">
        <title>Genomic Encyclopedia of Archaeal and Bacterial Type Strains, Phase II (KMG-II): from individual species to whole genera.</title>
        <authorList>
            <person name="Goeker M."/>
        </authorList>
    </citation>
    <scope>NUCLEOTIDE SEQUENCE [LARGE SCALE GENOMIC DNA]</scope>
    <source>
        <strain evidence="2 3">DSM 100346</strain>
    </source>
</reference>
<name>A0A316AM98_9BACT</name>
<organism evidence="2 3">
    <name type="scientific">Dyadobacter jejuensis</name>
    <dbReference type="NCBI Taxonomy" id="1082580"/>
    <lineage>
        <taxon>Bacteria</taxon>
        <taxon>Pseudomonadati</taxon>
        <taxon>Bacteroidota</taxon>
        <taxon>Cytophagia</taxon>
        <taxon>Cytophagales</taxon>
        <taxon>Spirosomataceae</taxon>
        <taxon>Dyadobacter</taxon>
    </lineage>
</organism>
<accession>A0A316AM98</accession>
<dbReference type="AlphaFoldDB" id="A0A316AM98"/>
<evidence type="ECO:0000313" key="3">
    <source>
        <dbReference type="Proteomes" id="UP000245880"/>
    </source>
</evidence>
<protein>
    <submittedName>
        <fullName evidence="2">3-hydroxyacyl-[acyl-carrier-protein] dehydratase</fullName>
    </submittedName>
</protein>
<dbReference type="InterPro" id="IPR029069">
    <property type="entry name" value="HotDog_dom_sf"/>
</dbReference>
<keyword evidence="3" id="KW-1185">Reference proteome</keyword>
<sequence>MNTLLNHLYSIENLAGTDTSLTASIRLNADHAVYLGHFPGNPITPGVVQMDFVKEALQQQLGRKLRMKSMKTCKFLQIVNPTETPVLNLEINFNDGEFLEVSAAGVYGETVYFKMQSSYV</sequence>
<feature type="domain" description="ApeI dehydratase-like" evidence="1">
    <location>
        <begin position="18"/>
        <end position="97"/>
    </location>
</feature>
<dbReference type="SUPFAM" id="SSF54637">
    <property type="entry name" value="Thioesterase/thiol ester dehydrase-isomerase"/>
    <property type="match status" value="1"/>
</dbReference>
<dbReference type="Proteomes" id="UP000245880">
    <property type="component" value="Unassembled WGS sequence"/>
</dbReference>
<dbReference type="OrthoDB" id="9772788at2"/>
<dbReference type="Gene3D" id="3.10.129.10">
    <property type="entry name" value="Hotdog Thioesterase"/>
    <property type="match status" value="1"/>
</dbReference>
<dbReference type="RefSeq" id="WP_109674398.1">
    <property type="nucleotide sequence ID" value="NZ_QGDT01000004.1"/>
</dbReference>
<comment type="caution">
    <text evidence="2">The sequence shown here is derived from an EMBL/GenBank/DDBJ whole genome shotgun (WGS) entry which is preliminary data.</text>
</comment>
<evidence type="ECO:0000313" key="2">
    <source>
        <dbReference type="EMBL" id="PWJ58568.1"/>
    </source>
</evidence>
<evidence type="ECO:0000259" key="1">
    <source>
        <dbReference type="Pfam" id="PF22818"/>
    </source>
</evidence>
<proteinExistence type="predicted"/>
<gene>
    <name evidence="2" type="ORF">CLV98_104428</name>
</gene>
<dbReference type="Pfam" id="PF22818">
    <property type="entry name" value="ApeI-like"/>
    <property type="match status" value="1"/>
</dbReference>
<dbReference type="InterPro" id="IPR054545">
    <property type="entry name" value="ApeI-like"/>
</dbReference>
<dbReference type="GO" id="GO:0016829">
    <property type="term" value="F:lyase activity"/>
    <property type="evidence" value="ECO:0007669"/>
    <property type="project" value="UniProtKB-KW"/>
</dbReference>